<keyword evidence="2" id="KW-1185">Reference proteome</keyword>
<gene>
    <name evidence="1" type="ORF">CPT_LL11_002</name>
</gene>
<dbReference type="Proteomes" id="UP000261814">
    <property type="component" value="Segment"/>
</dbReference>
<name>A0A385IPE9_9CAUD</name>
<accession>A0A385IPE9</accession>
<protein>
    <submittedName>
        <fullName evidence="1">Uncharacterized protein</fullName>
    </submittedName>
</protein>
<reference evidence="2" key="1">
    <citation type="submission" date="2018-08" db="EMBL/GenBank/DDBJ databases">
        <title>Complete genome of Escherichia coli podophage LL11.</title>
        <authorList>
            <person name="Theodore M.P."/>
            <person name="Lessor L."/>
            <person name="O'Leary C."/>
            <person name="Liu M."/>
        </authorList>
    </citation>
    <scope>NUCLEOTIDE SEQUENCE [LARGE SCALE GENOMIC DNA]</scope>
</reference>
<dbReference type="EMBL" id="MH729818">
    <property type="protein sequence ID" value="AXY85371.1"/>
    <property type="molecule type" value="Genomic_DNA"/>
</dbReference>
<organism evidence="1 2">
    <name type="scientific">Escherichia phage LL11</name>
    <dbReference type="NCBI Taxonomy" id="2315628"/>
    <lineage>
        <taxon>Viruses</taxon>
        <taxon>Duplodnaviria</taxon>
        <taxon>Heunggongvirae</taxon>
        <taxon>Uroviricota</taxon>
        <taxon>Caudoviricetes</taxon>
        <taxon>Autographivirales</taxon>
        <taxon>Autosignataviridae</taxon>
        <taxon>Molineuxvirinae</taxon>
        <taxon>Rodentiumvirus</taxon>
        <taxon>Rodentiumvirus LL11</taxon>
        <taxon>Vectrevirus LL11</taxon>
    </lineage>
</organism>
<evidence type="ECO:0000313" key="1">
    <source>
        <dbReference type="EMBL" id="AXY85371.1"/>
    </source>
</evidence>
<proteinExistence type="predicted"/>
<reference evidence="1 2" key="2">
    <citation type="journal article" date="2019" name="Microbiol. Resour. Announc.">
        <title>Complete Genome Sequence of Enterotoxigenic Escherichia coli Podophage LL11.</title>
        <authorList>
            <person name="Theodore M."/>
            <person name="Lessor L."/>
            <person name="O'Leary C."/>
            <person name="Kongari R."/>
            <person name="Gill J."/>
            <person name="Liu M."/>
        </authorList>
    </citation>
    <scope>NUCLEOTIDE SEQUENCE [LARGE SCALE GENOMIC DNA]</scope>
</reference>
<sequence>MIRLYRSKYSEAYYTLEGNTLTRITYGFRQIRHTHPKIDHAACLAIGLVLVGNNFKGHYFNDSN</sequence>
<evidence type="ECO:0000313" key="2">
    <source>
        <dbReference type="Proteomes" id="UP000261814"/>
    </source>
</evidence>